<comment type="similarity">
    <text evidence="9">Belongs to the MurCDEF family.</text>
</comment>
<keyword evidence="8 9" id="KW-0131">Cell cycle</keyword>
<evidence type="ECO:0000313" key="11">
    <source>
        <dbReference type="EMBL" id="RED54112.1"/>
    </source>
</evidence>
<evidence type="ECO:0000256" key="6">
    <source>
        <dbReference type="ARBA" id="ARBA00022741"/>
    </source>
</evidence>
<keyword evidence="9" id="KW-0573">Peptidoglycan synthesis</keyword>
<evidence type="ECO:0000256" key="7">
    <source>
        <dbReference type="ARBA" id="ARBA00022840"/>
    </source>
</evidence>
<proteinExistence type="inferred from homology"/>
<dbReference type="RefSeq" id="WP_115935192.1">
    <property type="nucleotide sequence ID" value="NZ_QRDW01000001.1"/>
</dbReference>
<sequence length="469" mass="49348">MQAARTYKDKKIAVMGLGRAGLGAVHALLKDGAEVLAWDDNEHSRDRAQTLGATVTPLAQAGAFDDVEALVLSPGIPHTHPAPHPVAAAAKAAGVPIIGEVALLAGYAPKANYIGITGTNGKSTTTALIGHILHRAGKNAEVGGNLGVPATDLKRLDADGAYVIEMSSYQLELSPIHFKIAVLLNITPDHLPRHGGMDGYVAAKARIFDGQGPGDIAVISVDDDRCAGVAEALTLGQRRVVPISCHHTVAGGVYVDGEKLIDDLDGDTKHVLDLSTVTTMPGSHNWQNMAAAYAVARLYGVSARQATDAILDFPGLPHRQQMIAILDRVAYVNDSKATNAEAAAKALSCYPAIYWIAGGQEKDGGYDILTPHLKNVRHAFLIGEGAKNMGASLSPHITVSQCGTLDTALNAAHEMARENGERGAVVLLSPACASFDQFASFEDRGAFFCDLVRKLPCQNRQMLVEGIGS</sequence>
<dbReference type="OrthoDB" id="9809796at2"/>
<evidence type="ECO:0000256" key="5">
    <source>
        <dbReference type="ARBA" id="ARBA00022618"/>
    </source>
</evidence>
<evidence type="ECO:0000256" key="4">
    <source>
        <dbReference type="ARBA" id="ARBA00022598"/>
    </source>
</evidence>
<dbReference type="InterPro" id="IPR018109">
    <property type="entry name" value="Folylpolyglutamate_synth_CS"/>
</dbReference>
<comment type="subcellular location">
    <subcellularLocation>
        <location evidence="1 9">Cytoplasm</location>
    </subcellularLocation>
</comment>
<dbReference type="UniPathway" id="UPA00219"/>
<protein>
    <recommendedName>
        <fullName evidence="9">UDP-N-acetylmuramoylalanine--D-glutamate ligase</fullName>
        <ecNumber evidence="9">6.3.2.9</ecNumber>
    </recommendedName>
    <alternativeName>
        <fullName evidence="9">D-glutamic acid-adding enzyme</fullName>
    </alternativeName>
    <alternativeName>
        <fullName evidence="9">UDP-N-acetylmuramoyl-L-alanyl-D-glutamate synthetase</fullName>
    </alternativeName>
</protein>
<dbReference type="AlphaFoldDB" id="A0A3D9HX77"/>
<evidence type="ECO:0000256" key="3">
    <source>
        <dbReference type="ARBA" id="ARBA00022490"/>
    </source>
</evidence>
<keyword evidence="12" id="KW-1185">Reference proteome</keyword>
<dbReference type="GO" id="GO:0009252">
    <property type="term" value="P:peptidoglycan biosynthetic process"/>
    <property type="evidence" value="ECO:0007669"/>
    <property type="project" value="UniProtKB-UniRule"/>
</dbReference>
<dbReference type="GO" id="GO:0005524">
    <property type="term" value="F:ATP binding"/>
    <property type="evidence" value="ECO:0007669"/>
    <property type="project" value="UniProtKB-UniRule"/>
</dbReference>
<dbReference type="NCBIfam" id="TIGR01087">
    <property type="entry name" value="murD"/>
    <property type="match status" value="1"/>
</dbReference>
<name>A0A3D9HX77_9PROT</name>
<dbReference type="HAMAP" id="MF_00639">
    <property type="entry name" value="MurD"/>
    <property type="match status" value="1"/>
</dbReference>
<keyword evidence="4 9" id="KW-0436">Ligase</keyword>
<dbReference type="EMBL" id="QRDW01000001">
    <property type="protein sequence ID" value="RED54112.1"/>
    <property type="molecule type" value="Genomic_DNA"/>
</dbReference>
<keyword evidence="6 9" id="KW-0547">Nucleotide-binding</keyword>
<dbReference type="GO" id="GO:0004326">
    <property type="term" value="F:tetrahydrofolylpolyglutamate synthase activity"/>
    <property type="evidence" value="ECO:0007669"/>
    <property type="project" value="InterPro"/>
</dbReference>
<accession>A0A3D9HX77</accession>
<evidence type="ECO:0000256" key="9">
    <source>
        <dbReference type="HAMAP-Rule" id="MF_00639"/>
    </source>
</evidence>
<dbReference type="InterPro" id="IPR013221">
    <property type="entry name" value="Mur_ligase_cen"/>
</dbReference>
<keyword evidence="9" id="KW-0133">Cell shape</keyword>
<dbReference type="InterPro" id="IPR036565">
    <property type="entry name" value="Mur-like_cat_sf"/>
</dbReference>
<organism evidence="11 12">
    <name type="scientific">Aestuariispira insulae</name>
    <dbReference type="NCBI Taxonomy" id="1461337"/>
    <lineage>
        <taxon>Bacteria</taxon>
        <taxon>Pseudomonadati</taxon>
        <taxon>Pseudomonadota</taxon>
        <taxon>Alphaproteobacteria</taxon>
        <taxon>Rhodospirillales</taxon>
        <taxon>Kiloniellaceae</taxon>
        <taxon>Aestuariispira</taxon>
    </lineage>
</organism>
<comment type="caution">
    <text evidence="11">The sequence shown here is derived from an EMBL/GenBank/DDBJ whole genome shotgun (WGS) entry which is preliminary data.</text>
</comment>
<dbReference type="InterPro" id="IPR036615">
    <property type="entry name" value="Mur_ligase_C_dom_sf"/>
</dbReference>
<comment type="pathway">
    <text evidence="2 9">Cell wall biogenesis; peptidoglycan biosynthesis.</text>
</comment>
<dbReference type="GO" id="GO:0051301">
    <property type="term" value="P:cell division"/>
    <property type="evidence" value="ECO:0007669"/>
    <property type="project" value="UniProtKB-KW"/>
</dbReference>
<dbReference type="PANTHER" id="PTHR43692">
    <property type="entry name" value="UDP-N-ACETYLMURAMOYLALANINE--D-GLUTAMATE LIGASE"/>
    <property type="match status" value="1"/>
</dbReference>
<dbReference type="SUPFAM" id="SSF53244">
    <property type="entry name" value="MurD-like peptide ligases, peptide-binding domain"/>
    <property type="match status" value="1"/>
</dbReference>
<dbReference type="SUPFAM" id="SSF51984">
    <property type="entry name" value="MurCD N-terminal domain"/>
    <property type="match status" value="1"/>
</dbReference>
<evidence type="ECO:0000256" key="1">
    <source>
        <dbReference type="ARBA" id="ARBA00004496"/>
    </source>
</evidence>
<dbReference type="EC" id="6.3.2.9" evidence="9"/>
<dbReference type="Pfam" id="PF21799">
    <property type="entry name" value="MurD-like_N"/>
    <property type="match status" value="1"/>
</dbReference>
<dbReference type="GO" id="GO:0005737">
    <property type="term" value="C:cytoplasm"/>
    <property type="evidence" value="ECO:0007669"/>
    <property type="project" value="UniProtKB-SubCell"/>
</dbReference>
<gene>
    <name evidence="9" type="primary">murD</name>
    <name evidence="11" type="ORF">DFP90_101915</name>
</gene>
<dbReference type="Gene3D" id="3.40.1190.10">
    <property type="entry name" value="Mur-like, catalytic domain"/>
    <property type="match status" value="1"/>
</dbReference>
<dbReference type="InterPro" id="IPR005762">
    <property type="entry name" value="MurD"/>
</dbReference>
<feature type="binding site" evidence="9">
    <location>
        <begin position="118"/>
        <end position="124"/>
    </location>
    <ligand>
        <name>ATP</name>
        <dbReference type="ChEBI" id="CHEBI:30616"/>
    </ligand>
</feature>
<evidence type="ECO:0000259" key="10">
    <source>
        <dbReference type="Pfam" id="PF08245"/>
    </source>
</evidence>
<reference evidence="11 12" key="1">
    <citation type="submission" date="2018-07" db="EMBL/GenBank/DDBJ databases">
        <title>Genomic Encyclopedia of Type Strains, Phase III (KMG-III): the genomes of soil and plant-associated and newly described type strains.</title>
        <authorList>
            <person name="Whitman W."/>
        </authorList>
    </citation>
    <scope>NUCLEOTIDE SEQUENCE [LARGE SCALE GENOMIC DNA]</scope>
    <source>
        <strain evidence="11 12">CECT 8488</strain>
    </source>
</reference>
<dbReference type="Pfam" id="PF08245">
    <property type="entry name" value="Mur_ligase_M"/>
    <property type="match status" value="1"/>
</dbReference>
<keyword evidence="5 9" id="KW-0132">Cell division</keyword>
<evidence type="ECO:0000256" key="2">
    <source>
        <dbReference type="ARBA" id="ARBA00004752"/>
    </source>
</evidence>
<dbReference type="GO" id="GO:0008764">
    <property type="term" value="F:UDP-N-acetylmuramoylalanine-D-glutamate ligase activity"/>
    <property type="evidence" value="ECO:0007669"/>
    <property type="project" value="UniProtKB-UniRule"/>
</dbReference>
<dbReference type="GO" id="GO:0008360">
    <property type="term" value="P:regulation of cell shape"/>
    <property type="evidence" value="ECO:0007669"/>
    <property type="project" value="UniProtKB-KW"/>
</dbReference>
<dbReference type="GO" id="GO:0071555">
    <property type="term" value="P:cell wall organization"/>
    <property type="evidence" value="ECO:0007669"/>
    <property type="project" value="UniProtKB-KW"/>
</dbReference>
<comment type="catalytic activity">
    <reaction evidence="9">
        <text>UDP-N-acetyl-alpha-D-muramoyl-L-alanine + D-glutamate + ATP = UDP-N-acetyl-alpha-D-muramoyl-L-alanyl-D-glutamate + ADP + phosphate + H(+)</text>
        <dbReference type="Rhea" id="RHEA:16429"/>
        <dbReference type="ChEBI" id="CHEBI:15378"/>
        <dbReference type="ChEBI" id="CHEBI:29986"/>
        <dbReference type="ChEBI" id="CHEBI:30616"/>
        <dbReference type="ChEBI" id="CHEBI:43474"/>
        <dbReference type="ChEBI" id="CHEBI:83898"/>
        <dbReference type="ChEBI" id="CHEBI:83900"/>
        <dbReference type="ChEBI" id="CHEBI:456216"/>
        <dbReference type="EC" id="6.3.2.9"/>
    </reaction>
</comment>
<evidence type="ECO:0000313" key="12">
    <source>
        <dbReference type="Proteomes" id="UP000256845"/>
    </source>
</evidence>
<dbReference type="PROSITE" id="PS01011">
    <property type="entry name" value="FOLYLPOLYGLU_SYNT_1"/>
    <property type="match status" value="1"/>
</dbReference>
<dbReference type="SUPFAM" id="SSF53623">
    <property type="entry name" value="MurD-like peptide ligases, catalytic domain"/>
    <property type="match status" value="1"/>
</dbReference>
<dbReference type="Gene3D" id="3.90.190.20">
    <property type="entry name" value="Mur ligase, C-terminal domain"/>
    <property type="match status" value="1"/>
</dbReference>
<keyword evidence="7 9" id="KW-0067">ATP-binding</keyword>
<dbReference type="Proteomes" id="UP000256845">
    <property type="component" value="Unassembled WGS sequence"/>
</dbReference>
<keyword evidence="3 9" id="KW-0963">Cytoplasm</keyword>
<evidence type="ECO:0000256" key="8">
    <source>
        <dbReference type="ARBA" id="ARBA00023306"/>
    </source>
</evidence>
<keyword evidence="9" id="KW-0961">Cell wall biogenesis/degradation</keyword>
<comment type="function">
    <text evidence="9">Cell wall formation. Catalyzes the addition of glutamate to the nucleotide precursor UDP-N-acetylmuramoyl-L-alanine (UMA).</text>
</comment>
<dbReference type="PANTHER" id="PTHR43692:SF1">
    <property type="entry name" value="UDP-N-ACETYLMURAMOYLALANINE--D-GLUTAMATE LIGASE"/>
    <property type="match status" value="1"/>
</dbReference>
<feature type="domain" description="Mur ligase central" evidence="10">
    <location>
        <begin position="116"/>
        <end position="296"/>
    </location>
</feature>
<dbReference type="Gene3D" id="3.40.50.720">
    <property type="entry name" value="NAD(P)-binding Rossmann-like Domain"/>
    <property type="match status" value="1"/>
</dbReference>